<sequence>MIKVLAFDTFGTVADWYTGVSTALAETFPDLDSSKLALDWRRTYVPGLLEVESGERPWTLLDDLHRESLQRLLADSYGVTATAAQLDAAVHAWHVLPGWPDSSDGLRRLKTRFTIGALSNGNVALLTEMAKNADFPWDFVGGADLWRHYKPSAEVYLGVADLLQVRPEEVLMVATHVSDLAAARSFGLQTAYIERPREWGPEPKPAERNPLDEFHVSGIDQLADALGC</sequence>
<dbReference type="SFLD" id="SFLDG01129">
    <property type="entry name" value="C1.5:_HAD__Beta-PGM__Phosphata"/>
    <property type="match status" value="1"/>
</dbReference>
<evidence type="ECO:0000313" key="4">
    <source>
        <dbReference type="Proteomes" id="UP000035009"/>
    </source>
</evidence>
<evidence type="ECO:0000256" key="2">
    <source>
        <dbReference type="ARBA" id="ARBA00022801"/>
    </source>
</evidence>
<accession>M3UZY0</accession>
<keyword evidence="4" id="KW-1185">Reference proteome</keyword>
<dbReference type="Gene3D" id="1.10.150.240">
    <property type="entry name" value="Putative phosphatase, domain 2"/>
    <property type="match status" value="1"/>
</dbReference>
<dbReference type="Gene3D" id="3.40.50.1000">
    <property type="entry name" value="HAD superfamily/HAD-like"/>
    <property type="match status" value="1"/>
</dbReference>
<dbReference type="RefSeq" id="WP_008381530.1">
    <property type="nucleotide sequence ID" value="NZ_BAOP01000039.1"/>
</dbReference>
<protein>
    <submittedName>
        <fullName evidence="3">Putative epoxide hydrolase</fullName>
    </submittedName>
</protein>
<name>M3UZY0_GORML</name>
<dbReference type="PANTHER" id="PTHR43316:SF3">
    <property type="entry name" value="HALOACID DEHALOGENASE, TYPE II (AFU_ORTHOLOGUE AFUA_2G07750)-RELATED"/>
    <property type="match status" value="1"/>
</dbReference>
<dbReference type="NCBIfam" id="TIGR01428">
    <property type="entry name" value="HAD_type_II"/>
    <property type="match status" value="1"/>
</dbReference>
<dbReference type="NCBIfam" id="TIGR01493">
    <property type="entry name" value="HAD-SF-IA-v2"/>
    <property type="match status" value="1"/>
</dbReference>
<dbReference type="InterPro" id="IPR023198">
    <property type="entry name" value="PGP-like_dom2"/>
</dbReference>
<dbReference type="SUPFAM" id="SSF56784">
    <property type="entry name" value="HAD-like"/>
    <property type="match status" value="1"/>
</dbReference>
<reference evidence="3 4" key="1">
    <citation type="submission" date="2013-02" db="EMBL/GenBank/DDBJ databases">
        <title>Whole genome shotgun sequence of Gordonia malaquae NBRC 108250.</title>
        <authorList>
            <person name="Yoshida I."/>
            <person name="Hosoyama A."/>
            <person name="Tsuchikane K."/>
            <person name="Ando Y."/>
            <person name="Baba S."/>
            <person name="Ohji S."/>
            <person name="Hamada M."/>
            <person name="Tamura T."/>
            <person name="Yamazoe A."/>
            <person name="Yamazaki S."/>
            <person name="Fujita N."/>
        </authorList>
    </citation>
    <scope>NUCLEOTIDE SEQUENCE [LARGE SCALE GENOMIC DNA]</scope>
    <source>
        <strain evidence="3 4">NBRC 108250</strain>
    </source>
</reference>
<dbReference type="InterPro" id="IPR036412">
    <property type="entry name" value="HAD-like_sf"/>
</dbReference>
<dbReference type="eggNOG" id="COG1011">
    <property type="taxonomic scope" value="Bacteria"/>
</dbReference>
<dbReference type="STRING" id="410332.SAMN04488550_1596"/>
<dbReference type="Pfam" id="PF00702">
    <property type="entry name" value="Hydrolase"/>
    <property type="match status" value="1"/>
</dbReference>
<dbReference type="PRINTS" id="PR00413">
    <property type="entry name" value="HADHALOGNASE"/>
</dbReference>
<proteinExistence type="inferred from homology"/>
<dbReference type="InterPro" id="IPR006328">
    <property type="entry name" value="2-HAD"/>
</dbReference>
<dbReference type="PANTHER" id="PTHR43316">
    <property type="entry name" value="HYDROLASE, HALOACID DELAHOGENASE-RELATED"/>
    <property type="match status" value="1"/>
</dbReference>
<gene>
    <name evidence="3" type="ORF">GM1_039_00360</name>
</gene>
<evidence type="ECO:0000313" key="3">
    <source>
        <dbReference type="EMBL" id="GAC81622.1"/>
    </source>
</evidence>
<comment type="caution">
    <text evidence="3">The sequence shown here is derived from an EMBL/GenBank/DDBJ whole genome shotgun (WGS) entry which is preliminary data.</text>
</comment>
<dbReference type="InterPro" id="IPR051540">
    <property type="entry name" value="S-2-haloacid_dehalogenase"/>
</dbReference>
<dbReference type="GO" id="GO:0019120">
    <property type="term" value="F:hydrolase activity, acting on acid halide bonds, in C-halide compounds"/>
    <property type="evidence" value="ECO:0007669"/>
    <property type="project" value="InterPro"/>
</dbReference>
<dbReference type="Proteomes" id="UP000035009">
    <property type="component" value="Unassembled WGS sequence"/>
</dbReference>
<dbReference type="EMBL" id="BAOP01000039">
    <property type="protein sequence ID" value="GAC81622.1"/>
    <property type="molecule type" value="Genomic_DNA"/>
</dbReference>
<organism evidence="3 4">
    <name type="scientific">Gordonia malaquae NBRC 108250</name>
    <dbReference type="NCBI Taxonomy" id="1223542"/>
    <lineage>
        <taxon>Bacteria</taxon>
        <taxon>Bacillati</taxon>
        <taxon>Actinomycetota</taxon>
        <taxon>Actinomycetes</taxon>
        <taxon>Mycobacteriales</taxon>
        <taxon>Gordoniaceae</taxon>
        <taxon>Gordonia</taxon>
    </lineage>
</organism>
<comment type="similarity">
    <text evidence="1">Belongs to the HAD-like hydrolase superfamily. S-2-haloalkanoic acid dehalogenase family.</text>
</comment>
<dbReference type="AlphaFoldDB" id="M3UZY0"/>
<dbReference type="InterPro" id="IPR023214">
    <property type="entry name" value="HAD_sf"/>
</dbReference>
<dbReference type="InterPro" id="IPR006439">
    <property type="entry name" value="HAD-SF_hydro_IA"/>
</dbReference>
<dbReference type="OrthoDB" id="3774052at2"/>
<keyword evidence="2 3" id="KW-0378">Hydrolase</keyword>
<evidence type="ECO:0000256" key="1">
    <source>
        <dbReference type="ARBA" id="ARBA00008106"/>
    </source>
</evidence>
<dbReference type="SFLD" id="SFLDS00003">
    <property type="entry name" value="Haloacid_Dehalogenase"/>
    <property type="match status" value="1"/>
</dbReference>